<dbReference type="SMART" id="SM00849">
    <property type="entry name" value="Lactamase_B"/>
    <property type="match status" value="1"/>
</dbReference>
<evidence type="ECO:0000313" key="2">
    <source>
        <dbReference type="EMBL" id="NKX54530.1"/>
    </source>
</evidence>
<dbReference type="Pfam" id="PF13483">
    <property type="entry name" value="Lactamase_B_3"/>
    <property type="match status" value="1"/>
</dbReference>
<dbReference type="GO" id="GO:0016787">
    <property type="term" value="F:hydrolase activity"/>
    <property type="evidence" value="ECO:0007669"/>
    <property type="project" value="UniProtKB-KW"/>
</dbReference>
<feature type="domain" description="Metallo-beta-lactamase" evidence="1">
    <location>
        <begin position="7"/>
        <end position="188"/>
    </location>
</feature>
<evidence type="ECO:0000259" key="1">
    <source>
        <dbReference type="SMART" id="SM00849"/>
    </source>
</evidence>
<dbReference type="RefSeq" id="WP_168485878.1">
    <property type="nucleotide sequence ID" value="NZ_JAAZSQ010000006.1"/>
</dbReference>
<dbReference type="InterPro" id="IPR001279">
    <property type="entry name" value="Metallo-B-lactamas"/>
</dbReference>
<dbReference type="Proteomes" id="UP000544090">
    <property type="component" value="Unassembled WGS sequence"/>
</dbReference>
<dbReference type="AlphaFoldDB" id="A0A7X6K607"/>
<dbReference type="InterPro" id="IPR050114">
    <property type="entry name" value="UPF0173_UPF0282_UlaG_hydrolase"/>
</dbReference>
<gene>
    <name evidence="2" type="ORF">HGG74_08250</name>
</gene>
<sequence>MLLTKYTHACVRLENDGEVLVIDPGTFSEVEEALRGAGTVLVTHEHADHVDLDRLPGILAAGTLHVYAPARVAEQLRSLTAALPSGTADGTAAERIHTVEPDAGFEVPGFRIRTFGGQHALIHPLIPVVANIGYLVNETVYHPGDSFVVPHGLTAPAVLVPVHAPWNKVSEVIDFVTAMRARRAYPIHDGLLNETGRGLVEKHVASFGARYGTSYEHLDPGQSVDLDAVREG</sequence>
<proteinExistence type="predicted"/>
<reference evidence="2 3" key="1">
    <citation type="submission" date="2020-04" db="EMBL/GenBank/DDBJ databases">
        <title>Arthrobacter sp. nov.</title>
        <authorList>
            <person name="Liu S."/>
        </authorList>
    </citation>
    <scope>NUCLEOTIDE SEQUENCE [LARGE SCALE GENOMIC DNA]</scope>
    <source>
        <strain evidence="2 3">E918</strain>
    </source>
</reference>
<accession>A0A7X6K607</accession>
<protein>
    <submittedName>
        <fullName evidence="2">MBL fold metallo-hydrolase</fullName>
    </submittedName>
</protein>
<organism evidence="2 3">
    <name type="scientific">Arthrobacter mobilis</name>
    <dbReference type="NCBI Taxonomy" id="2724944"/>
    <lineage>
        <taxon>Bacteria</taxon>
        <taxon>Bacillati</taxon>
        <taxon>Actinomycetota</taxon>
        <taxon>Actinomycetes</taxon>
        <taxon>Micrococcales</taxon>
        <taxon>Micrococcaceae</taxon>
        <taxon>Arthrobacter</taxon>
    </lineage>
</organism>
<keyword evidence="2" id="KW-0378">Hydrolase</keyword>
<dbReference type="EMBL" id="JAAZSQ010000006">
    <property type="protein sequence ID" value="NKX54530.1"/>
    <property type="molecule type" value="Genomic_DNA"/>
</dbReference>
<dbReference type="PANTHER" id="PTHR43546:SF3">
    <property type="entry name" value="UPF0173 METAL-DEPENDENT HYDROLASE MJ1163"/>
    <property type="match status" value="1"/>
</dbReference>
<dbReference type="PANTHER" id="PTHR43546">
    <property type="entry name" value="UPF0173 METAL-DEPENDENT HYDROLASE MJ1163-RELATED"/>
    <property type="match status" value="1"/>
</dbReference>
<evidence type="ECO:0000313" key="3">
    <source>
        <dbReference type="Proteomes" id="UP000544090"/>
    </source>
</evidence>
<comment type="caution">
    <text evidence="2">The sequence shown here is derived from an EMBL/GenBank/DDBJ whole genome shotgun (WGS) entry which is preliminary data.</text>
</comment>
<keyword evidence="3" id="KW-1185">Reference proteome</keyword>
<dbReference type="SUPFAM" id="SSF56281">
    <property type="entry name" value="Metallo-hydrolase/oxidoreductase"/>
    <property type="match status" value="1"/>
</dbReference>
<name>A0A7X6K607_9MICC</name>
<dbReference type="Gene3D" id="3.60.15.10">
    <property type="entry name" value="Ribonuclease Z/Hydroxyacylglutathione hydrolase-like"/>
    <property type="match status" value="1"/>
</dbReference>
<dbReference type="InterPro" id="IPR036866">
    <property type="entry name" value="RibonucZ/Hydroxyglut_hydro"/>
</dbReference>